<evidence type="ECO:0000313" key="2">
    <source>
        <dbReference type="Proteomes" id="UP000185604"/>
    </source>
</evidence>
<dbReference type="InterPro" id="IPR020323">
    <property type="entry name" value="DUF2716"/>
</dbReference>
<reference evidence="1 2" key="1">
    <citation type="journal article" date="2016" name="Front. Microbiol.">
        <title>High-Level Heat Resistance of Spores of Bacillus amyloliquefaciens and Bacillus licheniformis Results from the Presence of a spoVA Operon in a Tn1546 Transposon.</title>
        <authorList>
            <person name="Berendsen E.M."/>
            <person name="Koning R.A."/>
            <person name="Boekhorst J."/>
            <person name="de Jong A."/>
            <person name="Kuipers O.P."/>
            <person name="Wells-Bennik M.H."/>
        </authorList>
    </citation>
    <scope>NUCLEOTIDE SEQUENCE [LARGE SCALE GENOMIC DNA]</scope>
    <source>
        <strain evidence="1 2">B4121</strain>
    </source>
</reference>
<name>A0A7Z0WZ71_9BACI</name>
<organism evidence="1 2">
    <name type="scientific">Bacillus paralicheniformis</name>
    <dbReference type="NCBI Taxonomy" id="1648923"/>
    <lineage>
        <taxon>Bacteria</taxon>
        <taxon>Bacillati</taxon>
        <taxon>Bacillota</taxon>
        <taxon>Bacilli</taxon>
        <taxon>Bacillales</taxon>
        <taxon>Bacillaceae</taxon>
        <taxon>Bacillus</taxon>
    </lineage>
</organism>
<proteinExistence type="predicted"/>
<dbReference type="Proteomes" id="UP000185604">
    <property type="component" value="Unassembled WGS sequence"/>
</dbReference>
<gene>
    <name evidence="1" type="ORF">B4121_1327</name>
</gene>
<protein>
    <recommendedName>
        <fullName evidence="3">DUF2716 domain-containing protein</fullName>
    </recommendedName>
</protein>
<sequence length="155" mass="18458">MSWTVLSSRENDKVWTKVNRVVKWKPGLQCSRMKPPTPYIVYDVSAGFKEDGRFLADLEEKMIGVFKACTDPLETMYALDWRHEGYMFRPHGQLPKDEYGDWPVPIFPNGDYYFFFQRDFEWGVLGDPWRQTMTLYGEKLLYHIEHHPPVIFRKA</sequence>
<dbReference type="EMBL" id="LKPO01000008">
    <property type="protein sequence ID" value="OLF95765.1"/>
    <property type="molecule type" value="Genomic_DNA"/>
</dbReference>
<accession>A0A7Z0WZ71</accession>
<dbReference type="AlphaFoldDB" id="A0A7Z0WZ71"/>
<evidence type="ECO:0008006" key="3">
    <source>
        <dbReference type="Google" id="ProtNLM"/>
    </source>
</evidence>
<evidence type="ECO:0000313" key="1">
    <source>
        <dbReference type="EMBL" id="OLF95765.1"/>
    </source>
</evidence>
<dbReference type="RefSeq" id="WP_075212848.1">
    <property type="nucleotide sequence ID" value="NZ_AP023088.1"/>
</dbReference>
<dbReference type="Pfam" id="PF10898">
    <property type="entry name" value="DUF2716"/>
    <property type="match status" value="1"/>
</dbReference>
<comment type="caution">
    <text evidence="1">The sequence shown here is derived from an EMBL/GenBank/DDBJ whole genome shotgun (WGS) entry which is preliminary data.</text>
</comment>